<proteinExistence type="inferred from homology"/>
<dbReference type="EMBL" id="BMLB01000001">
    <property type="protein sequence ID" value="GGK60928.1"/>
    <property type="molecule type" value="Genomic_DNA"/>
</dbReference>
<protein>
    <submittedName>
        <fullName evidence="6">ATPase</fullName>
    </submittedName>
</protein>
<dbReference type="SMART" id="SM00382">
    <property type="entry name" value="AAA"/>
    <property type="match status" value="1"/>
</dbReference>
<dbReference type="InterPro" id="IPR027417">
    <property type="entry name" value="P-loop_NTPase"/>
</dbReference>
<dbReference type="InterPro" id="IPR050221">
    <property type="entry name" value="26S_Proteasome_ATPase"/>
</dbReference>
<dbReference type="InterPro" id="IPR003593">
    <property type="entry name" value="AAA+_ATPase"/>
</dbReference>
<dbReference type="Gene3D" id="1.10.8.60">
    <property type="match status" value="1"/>
</dbReference>
<comment type="caution">
    <text evidence="6">The sequence shown here is derived from an EMBL/GenBank/DDBJ whole genome shotgun (WGS) entry which is preliminary data.</text>
</comment>
<name>A0ABQ2F7V2_9MICO</name>
<dbReference type="SUPFAM" id="SSF52540">
    <property type="entry name" value="P-loop containing nucleoside triphosphate hydrolases"/>
    <property type="match status" value="1"/>
</dbReference>
<accession>A0ABQ2F7V2</accession>
<dbReference type="Pfam" id="PF00004">
    <property type="entry name" value="AAA"/>
    <property type="match status" value="1"/>
</dbReference>
<feature type="domain" description="AAA+ ATPase" evidence="5">
    <location>
        <begin position="260"/>
        <end position="387"/>
    </location>
</feature>
<evidence type="ECO:0000259" key="5">
    <source>
        <dbReference type="SMART" id="SM00382"/>
    </source>
</evidence>
<dbReference type="CDD" id="cd19481">
    <property type="entry name" value="RecA-like_protease"/>
    <property type="match status" value="1"/>
</dbReference>
<evidence type="ECO:0000256" key="4">
    <source>
        <dbReference type="SAM" id="MobiDB-lite"/>
    </source>
</evidence>
<keyword evidence="7" id="KW-1185">Reference proteome</keyword>
<evidence type="ECO:0000313" key="7">
    <source>
        <dbReference type="Proteomes" id="UP000662111"/>
    </source>
</evidence>
<evidence type="ECO:0000256" key="3">
    <source>
        <dbReference type="ARBA" id="ARBA00022840"/>
    </source>
</evidence>
<dbReference type="RefSeq" id="WP_022922998.1">
    <property type="nucleotide sequence ID" value="NZ_BMLB01000001.1"/>
</dbReference>
<comment type="similarity">
    <text evidence="1">Belongs to the AAA ATPase family.</text>
</comment>
<feature type="region of interest" description="Disordered" evidence="4">
    <location>
        <begin position="466"/>
        <end position="504"/>
    </location>
</feature>
<keyword evidence="3" id="KW-0067">ATP-binding</keyword>
<reference evidence="7" key="1">
    <citation type="journal article" date="2019" name="Int. J. Syst. Evol. Microbiol.">
        <title>The Global Catalogue of Microorganisms (GCM) 10K type strain sequencing project: providing services to taxonomists for standard genome sequencing and annotation.</title>
        <authorList>
            <consortium name="The Broad Institute Genomics Platform"/>
            <consortium name="The Broad Institute Genome Sequencing Center for Infectious Disease"/>
            <person name="Wu L."/>
            <person name="Ma J."/>
        </authorList>
    </citation>
    <scope>NUCLEOTIDE SEQUENCE [LARGE SCALE GENOMIC DNA]</scope>
    <source>
        <strain evidence="7">CGMCC 1.5362</strain>
    </source>
</reference>
<sequence>MTLTDERTDDEHPAPELRDLRRLVDRAVRLTVKAARADEQPNVARRLRLFLGRLDDAPVVDDSWPVYDHVNVQRALDAWLAEPGRDAEVMGLAGFQHMEFGLSELLHLGPDFMPVRLGGLATVNLPSGPDGETLRCIHTGVLLVTEPDGTRLAMLVRSGEMMDRRVHVQVVCADTARAEAVAGRLRELVIERNVFRGRVVSFGDDIFGQDRGASLLTFQTRPHVPREHLVLPEEVLAQIRRQVLTVAEHRDALRAGGQHLRRGILLYGPPGTGKTHTIRHLMGLLPDTTVLLISGPAVRFVGEACAIARNLQPAMVVVEDVDLIAMDRHLAHEAQPMLFELMNQMDGLAAEADVVFVLTTNRADLLEQALTTRPGRIDQAVEMELPDAGARRELLHLYRAELGWEVSDAALDSAVERSEGTTASFAKELLRRAALVSLERDPDQVAPTIRDEDLKAGLDELLDSRNRMTRRALGGEPGGHDETGAAPPEAYPGGWSSAGPGLAP</sequence>
<gene>
    <name evidence="6" type="ORF">GCM10011509_06530</name>
</gene>
<dbReference type="InterPro" id="IPR003959">
    <property type="entry name" value="ATPase_AAA_core"/>
</dbReference>
<dbReference type="Proteomes" id="UP000662111">
    <property type="component" value="Unassembled WGS sequence"/>
</dbReference>
<dbReference type="PANTHER" id="PTHR23073">
    <property type="entry name" value="26S PROTEASOME REGULATORY SUBUNIT"/>
    <property type="match status" value="1"/>
</dbReference>
<dbReference type="Gene3D" id="3.40.50.300">
    <property type="entry name" value="P-loop containing nucleotide triphosphate hydrolases"/>
    <property type="match status" value="1"/>
</dbReference>
<evidence type="ECO:0000256" key="1">
    <source>
        <dbReference type="ARBA" id="ARBA00006914"/>
    </source>
</evidence>
<organism evidence="6 7">
    <name type="scientific">Ornithinimicrobium pekingense</name>
    <dbReference type="NCBI Taxonomy" id="384677"/>
    <lineage>
        <taxon>Bacteria</taxon>
        <taxon>Bacillati</taxon>
        <taxon>Actinomycetota</taxon>
        <taxon>Actinomycetes</taxon>
        <taxon>Micrococcales</taxon>
        <taxon>Ornithinimicrobiaceae</taxon>
        <taxon>Ornithinimicrobium</taxon>
    </lineage>
</organism>
<evidence type="ECO:0000313" key="6">
    <source>
        <dbReference type="EMBL" id="GGK60928.1"/>
    </source>
</evidence>
<keyword evidence="2" id="KW-0547">Nucleotide-binding</keyword>
<evidence type="ECO:0000256" key="2">
    <source>
        <dbReference type="ARBA" id="ARBA00022741"/>
    </source>
</evidence>